<feature type="transmembrane region" description="Helical" evidence="5">
    <location>
        <begin position="98"/>
        <end position="117"/>
    </location>
</feature>
<keyword evidence="4 5" id="KW-0472">Membrane</keyword>
<proteinExistence type="predicted"/>
<feature type="transmembrane region" description="Helical" evidence="5">
    <location>
        <begin position="233"/>
        <end position="252"/>
    </location>
</feature>
<feature type="transmembrane region" description="Helical" evidence="5">
    <location>
        <begin position="66"/>
        <end position="86"/>
    </location>
</feature>
<dbReference type="OrthoDB" id="10062876at2759"/>
<evidence type="ECO:0000256" key="3">
    <source>
        <dbReference type="ARBA" id="ARBA00022989"/>
    </source>
</evidence>
<evidence type="ECO:0000256" key="1">
    <source>
        <dbReference type="ARBA" id="ARBA00004141"/>
    </source>
</evidence>
<dbReference type="Proteomes" id="UP000250266">
    <property type="component" value="Unassembled WGS sequence"/>
</dbReference>
<dbReference type="InterPro" id="IPR002293">
    <property type="entry name" value="AA/rel_permease1"/>
</dbReference>
<feature type="transmembrane region" description="Helical" evidence="5">
    <location>
        <begin position="31"/>
        <end position="54"/>
    </location>
</feature>
<dbReference type="AlphaFoldDB" id="A0A8E2JEC2"/>
<accession>A0A8E2JEC2</accession>
<feature type="transmembrane region" description="Helical" evidence="5">
    <location>
        <begin position="146"/>
        <end position="166"/>
    </location>
</feature>
<reference evidence="6 7" key="1">
    <citation type="journal article" date="2016" name="Nat. Commun.">
        <title>Ectomycorrhizal ecology is imprinted in the genome of the dominant symbiotic fungus Cenococcum geophilum.</title>
        <authorList>
            <consortium name="DOE Joint Genome Institute"/>
            <person name="Peter M."/>
            <person name="Kohler A."/>
            <person name="Ohm R.A."/>
            <person name="Kuo A."/>
            <person name="Krutzmann J."/>
            <person name="Morin E."/>
            <person name="Arend M."/>
            <person name="Barry K.W."/>
            <person name="Binder M."/>
            <person name="Choi C."/>
            <person name="Clum A."/>
            <person name="Copeland A."/>
            <person name="Grisel N."/>
            <person name="Haridas S."/>
            <person name="Kipfer T."/>
            <person name="LaButti K."/>
            <person name="Lindquist E."/>
            <person name="Lipzen A."/>
            <person name="Maire R."/>
            <person name="Meier B."/>
            <person name="Mihaltcheva S."/>
            <person name="Molinier V."/>
            <person name="Murat C."/>
            <person name="Poggeler S."/>
            <person name="Quandt C.A."/>
            <person name="Sperisen C."/>
            <person name="Tritt A."/>
            <person name="Tisserant E."/>
            <person name="Crous P.W."/>
            <person name="Henrissat B."/>
            <person name="Nehls U."/>
            <person name="Egli S."/>
            <person name="Spatafora J.W."/>
            <person name="Grigoriev I.V."/>
            <person name="Martin F.M."/>
        </authorList>
    </citation>
    <scope>NUCLEOTIDE SEQUENCE [LARGE SCALE GENOMIC DNA]</scope>
    <source>
        <strain evidence="6 7">CBS 459.81</strain>
    </source>
</reference>
<keyword evidence="3 5" id="KW-1133">Transmembrane helix</keyword>
<dbReference type="EMBL" id="KV745014">
    <property type="protein sequence ID" value="OCK79262.1"/>
    <property type="molecule type" value="Genomic_DNA"/>
</dbReference>
<sequence length="517" mass="55498">MSEEFLLSQGEGEQHSSALEASGQVPRSLTFVNGLAIVLGLSIGSGIFSAPAAVRSDVSSTGLAMLVWVVGGIINVAGAASFATLGRLVPLNGGFQEYLRLIYGNLFGFLAAWIWIFVSRPLAMAMVSLIFSEYLFRAILTGQTVSMWIVKPIAILAVAAITLINCLGTRMGTGAANVFLVIKVLGLSSIAVVGIAVYASNANLANGSGPLNVGGGSNESPEISTSINGFVDAILAAAFAYGGWESLGFIAGEIKEAETTIPKILKAAMTFIIVVFLSANFALYATLPEELLKQTNAPALDFGLKIFGRPGALFYTWIVCTCSLGSLNSVVLSTSRFTQAAGARQYLPPFLGTYKNATEQGQISRSGFLVRYSPVNLLAGRQQKSDNIPRHVISNNFVFYRNAMMLNCVLATGYILIGSFRQLLTFKVGMMEYIVYFVTIFGLLVLWRRSVVTPNGIRTGSIVAPLVFCCLVGLILLQYVVRHLVEFGLILIYIALCCGLYYKAKWRRVDGPEGTAQ</sequence>
<dbReference type="PANTHER" id="PTHR11785">
    <property type="entry name" value="AMINO ACID TRANSPORTER"/>
    <property type="match status" value="1"/>
</dbReference>
<dbReference type="InterPro" id="IPR050598">
    <property type="entry name" value="AminoAcid_Transporter"/>
</dbReference>
<feature type="transmembrane region" description="Helical" evidence="5">
    <location>
        <begin position="307"/>
        <end position="327"/>
    </location>
</feature>
<dbReference type="GO" id="GO:0015179">
    <property type="term" value="F:L-amino acid transmembrane transporter activity"/>
    <property type="evidence" value="ECO:0007669"/>
    <property type="project" value="TreeGrafter"/>
</dbReference>
<feature type="transmembrane region" description="Helical" evidence="5">
    <location>
        <begin position="264"/>
        <end position="287"/>
    </location>
</feature>
<name>A0A8E2JEC2_9PEZI</name>
<dbReference type="PANTHER" id="PTHR11785:SF402">
    <property type="entry name" value="AMINO ACID TRANSPORTER (EUROFUNG)"/>
    <property type="match status" value="1"/>
</dbReference>
<organism evidence="6 7">
    <name type="scientific">Lepidopterella palustris CBS 459.81</name>
    <dbReference type="NCBI Taxonomy" id="1314670"/>
    <lineage>
        <taxon>Eukaryota</taxon>
        <taxon>Fungi</taxon>
        <taxon>Dikarya</taxon>
        <taxon>Ascomycota</taxon>
        <taxon>Pezizomycotina</taxon>
        <taxon>Dothideomycetes</taxon>
        <taxon>Pleosporomycetidae</taxon>
        <taxon>Mytilinidiales</taxon>
        <taxon>Argynnaceae</taxon>
        <taxon>Lepidopterella</taxon>
    </lineage>
</organism>
<dbReference type="Gene3D" id="1.20.1740.10">
    <property type="entry name" value="Amino acid/polyamine transporter I"/>
    <property type="match status" value="1"/>
</dbReference>
<feature type="transmembrane region" description="Helical" evidence="5">
    <location>
        <begin position="487"/>
        <end position="504"/>
    </location>
</feature>
<protein>
    <submittedName>
        <fullName evidence="6">Amino acid transporter</fullName>
    </submittedName>
</protein>
<evidence type="ECO:0000313" key="6">
    <source>
        <dbReference type="EMBL" id="OCK79262.1"/>
    </source>
</evidence>
<gene>
    <name evidence="6" type="ORF">K432DRAFT_300228</name>
</gene>
<keyword evidence="7" id="KW-1185">Reference proteome</keyword>
<evidence type="ECO:0000256" key="2">
    <source>
        <dbReference type="ARBA" id="ARBA00022692"/>
    </source>
</evidence>
<evidence type="ECO:0000256" key="4">
    <source>
        <dbReference type="ARBA" id="ARBA00023136"/>
    </source>
</evidence>
<dbReference type="PIRSF" id="PIRSF006060">
    <property type="entry name" value="AA_transporter"/>
    <property type="match status" value="1"/>
</dbReference>
<feature type="transmembrane region" description="Helical" evidence="5">
    <location>
        <begin position="430"/>
        <end position="447"/>
    </location>
</feature>
<comment type="subcellular location">
    <subcellularLocation>
        <location evidence="1">Membrane</location>
        <topology evidence="1">Multi-pass membrane protein</topology>
    </subcellularLocation>
</comment>
<feature type="transmembrane region" description="Helical" evidence="5">
    <location>
        <begin position="459"/>
        <end position="481"/>
    </location>
</feature>
<feature type="transmembrane region" description="Helical" evidence="5">
    <location>
        <begin position="178"/>
        <end position="199"/>
    </location>
</feature>
<evidence type="ECO:0000313" key="7">
    <source>
        <dbReference type="Proteomes" id="UP000250266"/>
    </source>
</evidence>
<keyword evidence="2 5" id="KW-0812">Transmembrane</keyword>
<feature type="transmembrane region" description="Helical" evidence="5">
    <location>
        <begin position="404"/>
        <end position="424"/>
    </location>
</feature>
<dbReference type="Pfam" id="PF13520">
    <property type="entry name" value="AA_permease_2"/>
    <property type="match status" value="1"/>
</dbReference>
<dbReference type="GO" id="GO:0016020">
    <property type="term" value="C:membrane"/>
    <property type="evidence" value="ECO:0007669"/>
    <property type="project" value="UniProtKB-SubCell"/>
</dbReference>
<evidence type="ECO:0000256" key="5">
    <source>
        <dbReference type="SAM" id="Phobius"/>
    </source>
</evidence>